<organism evidence="1 2">
    <name type="scientific">Ixodes persulcatus</name>
    <name type="common">Taiga tick</name>
    <dbReference type="NCBI Taxonomy" id="34615"/>
    <lineage>
        <taxon>Eukaryota</taxon>
        <taxon>Metazoa</taxon>
        <taxon>Ecdysozoa</taxon>
        <taxon>Arthropoda</taxon>
        <taxon>Chelicerata</taxon>
        <taxon>Arachnida</taxon>
        <taxon>Acari</taxon>
        <taxon>Parasitiformes</taxon>
        <taxon>Ixodida</taxon>
        <taxon>Ixodoidea</taxon>
        <taxon>Ixodidae</taxon>
        <taxon>Ixodinae</taxon>
        <taxon>Ixodes</taxon>
    </lineage>
</organism>
<proteinExistence type="predicted"/>
<protein>
    <submittedName>
        <fullName evidence="1">Uncharacterized protein</fullName>
    </submittedName>
</protein>
<evidence type="ECO:0000313" key="1">
    <source>
        <dbReference type="EMBL" id="KAG0443153.1"/>
    </source>
</evidence>
<sequence length="445" mass="49092">MFTRTTSLTANQRATTDRYSVSSSICGTSLDKSEYEASAADLAEDLAAGQHSNINVLNLEESQLCDIELNDDEEGWQTKGFKKRKKTDSNSSKSTHTVTHSPKVTEGLTVIFVSTVENQLIATLSSLKLSSALEQMRPECILEVRPNKRLNLIAVDTRNGQTTRTLLACSELCRRKVRAYEPVPRYYAVGVITDVNPAFSEVEIEQNVRSPEGRLARLRRLGKSTASLYSRNDPYSAESVERMDIEKRLASDLLFVAAAETYMRATRRVRRKKSASSVDNLTLPLLHPAPNGRKKARLATTHVNIPLICAARTAVQQSKTANATQNGQPPPSPPKRRNDPIKERNVSAVDHAAALQQKGKTTKGESPINNHHTCTVESKADTVRPALNVTPALKPQPPPSPRAEPTAKSAWESWIPLLQKATRMACAFLSTVDAQWARLLLSFLT</sequence>
<dbReference type="EMBL" id="JABSTQ010003767">
    <property type="protein sequence ID" value="KAG0443153.1"/>
    <property type="molecule type" value="Genomic_DNA"/>
</dbReference>
<keyword evidence="2" id="KW-1185">Reference proteome</keyword>
<name>A0AC60QU14_IXOPE</name>
<evidence type="ECO:0000313" key="2">
    <source>
        <dbReference type="Proteomes" id="UP000805193"/>
    </source>
</evidence>
<accession>A0AC60QU14</accession>
<gene>
    <name evidence="1" type="ORF">HPB47_015234</name>
</gene>
<dbReference type="Proteomes" id="UP000805193">
    <property type="component" value="Unassembled WGS sequence"/>
</dbReference>
<comment type="caution">
    <text evidence="1">The sequence shown here is derived from an EMBL/GenBank/DDBJ whole genome shotgun (WGS) entry which is preliminary data.</text>
</comment>
<reference evidence="1 2" key="1">
    <citation type="journal article" date="2020" name="Cell">
        <title>Large-Scale Comparative Analyses of Tick Genomes Elucidate Their Genetic Diversity and Vector Capacities.</title>
        <authorList>
            <consortium name="Tick Genome and Microbiome Consortium (TIGMIC)"/>
            <person name="Jia N."/>
            <person name="Wang J."/>
            <person name="Shi W."/>
            <person name="Du L."/>
            <person name="Sun Y."/>
            <person name="Zhan W."/>
            <person name="Jiang J.F."/>
            <person name="Wang Q."/>
            <person name="Zhang B."/>
            <person name="Ji P."/>
            <person name="Bell-Sakyi L."/>
            <person name="Cui X.M."/>
            <person name="Yuan T.T."/>
            <person name="Jiang B.G."/>
            <person name="Yang W.F."/>
            <person name="Lam T.T."/>
            <person name="Chang Q.C."/>
            <person name="Ding S.J."/>
            <person name="Wang X.J."/>
            <person name="Zhu J.G."/>
            <person name="Ruan X.D."/>
            <person name="Zhao L."/>
            <person name="Wei J.T."/>
            <person name="Ye R.Z."/>
            <person name="Que T.C."/>
            <person name="Du C.H."/>
            <person name="Zhou Y.H."/>
            <person name="Cheng J.X."/>
            <person name="Dai P.F."/>
            <person name="Guo W.B."/>
            <person name="Han X.H."/>
            <person name="Huang E.J."/>
            <person name="Li L.F."/>
            <person name="Wei W."/>
            <person name="Gao Y.C."/>
            <person name="Liu J.Z."/>
            <person name="Shao H.Z."/>
            <person name="Wang X."/>
            <person name="Wang C.C."/>
            <person name="Yang T.C."/>
            <person name="Huo Q.B."/>
            <person name="Li W."/>
            <person name="Chen H.Y."/>
            <person name="Chen S.E."/>
            <person name="Zhou L.G."/>
            <person name="Ni X.B."/>
            <person name="Tian J.H."/>
            <person name="Sheng Y."/>
            <person name="Liu T."/>
            <person name="Pan Y.S."/>
            <person name="Xia L.Y."/>
            <person name="Li J."/>
            <person name="Zhao F."/>
            <person name="Cao W.C."/>
        </authorList>
    </citation>
    <scope>NUCLEOTIDE SEQUENCE [LARGE SCALE GENOMIC DNA]</scope>
    <source>
        <strain evidence="1">Iper-2018</strain>
    </source>
</reference>